<dbReference type="PROSITE" id="PS50181">
    <property type="entry name" value="FBOX"/>
    <property type="match status" value="1"/>
</dbReference>
<reference evidence="4" key="1">
    <citation type="journal article" date="2013" name="Genome Announc.">
        <title>Genome sequence of the food spoilage yeast Zygosaccharomyces bailii CLIB 213(T).</title>
        <authorList>
            <person name="Galeote V."/>
            <person name="Bigey F."/>
            <person name="Devillers H."/>
            <person name="Neuveglise C."/>
            <person name="Dequin S."/>
        </authorList>
    </citation>
    <scope>NUCLEOTIDE SEQUENCE [LARGE SCALE GENOMIC DNA]</scope>
    <source>
        <strain evidence="4">CLIB 213 / ATCC 58445 / CBS 680 / CCRC 21525 / NBRC 1098 / NCYC 1416 / NRRL Y-2227</strain>
    </source>
</reference>
<dbReference type="InterPro" id="IPR011990">
    <property type="entry name" value="TPR-like_helical_dom_sf"/>
</dbReference>
<evidence type="ECO:0000259" key="2">
    <source>
        <dbReference type="PROSITE" id="PS50181"/>
    </source>
</evidence>
<dbReference type="Gene3D" id="1.25.40.10">
    <property type="entry name" value="Tetratricopeptide repeat domain"/>
    <property type="match status" value="1"/>
</dbReference>
<dbReference type="PROSITE" id="PS50005">
    <property type="entry name" value="TPR"/>
    <property type="match status" value="2"/>
</dbReference>
<dbReference type="Proteomes" id="UP000019375">
    <property type="component" value="Unassembled WGS sequence"/>
</dbReference>
<dbReference type="SMART" id="SM00028">
    <property type="entry name" value="TPR"/>
    <property type="match status" value="3"/>
</dbReference>
<dbReference type="Pfam" id="PF12937">
    <property type="entry name" value="F-box-like"/>
    <property type="match status" value="1"/>
</dbReference>
<dbReference type="InterPro" id="IPR032675">
    <property type="entry name" value="LRR_dom_sf"/>
</dbReference>
<dbReference type="SUPFAM" id="SSF48452">
    <property type="entry name" value="TPR-like"/>
    <property type="match status" value="1"/>
</dbReference>
<dbReference type="AlphaFoldDB" id="A0A8J2T1A6"/>
<feature type="repeat" description="TPR" evidence="1">
    <location>
        <begin position="6"/>
        <end position="39"/>
    </location>
</feature>
<organism evidence="3 4">
    <name type="scientific">Zygosaccharomyces bailii (strain CLIB 213 / ATCC 58445 / CBS 680 / BCRC 21525 / NBRC 1098 / NCYC 1416 / NRRL Y-2227)</name>
    <dbReference type="NCBI Taxonomy" id="1333698"/>
    <lineage>
        <taxon>Eukaryota</taxon>
        <taxon>Fungi</taxon>
        <taxon>Dikarya</taxon>
        <taxon>Ascomycota</taxon>
        <taxon>Saccharomycotina</taxon>
        <taxon>Saccharomycetes</taxon>
        <taxon>Saccharomycetales</taxon>
        <taxon>Saccharomycetaceae</taxon>
        <taxon>Zygosaccharomyces</taxon>
    </lineage>
</organism>
<dbReference type="InterPro" id="IPR036047">
    <property type="entry name" value="F-box-like_dom_sf"/>
</dbReference>
<name>A0A8J2T1A6_ZYGB2</name>
<dbReference type="GO" id="GO:0019005">
    <property type="term" value="C:SCF ubiquitin ligase complex"/>
    <property type="evidence" value="ECO:0007669"/>
    <property type="project" value="TreeGrafter"/>
</dbReference>
<dbReference type="EMBL" id="HG316454">
    <property type="protein sequence ID" value="CDF87184.1"/>
    <property type="molecule type" value="Genomic_DNA"/>
</dbReference>
<dbReference type="Gene3D" id="3.80.10.10">
    <property type="entry name" value="Ribonuclease Inhibitor"/>
    <property type="match status" value="1"/>
</dbReference>
<dbReference type="OrthoDB" id="629492at2759"/>
<dbReference type="SUPFAM" id="SSF52047">
    <property type="entry name" value="RNI-like"/>
    <property type="match status" value="1"/>
</dbReference>
<keyword evidence="4" id="KW-1185">Reference proteome</keyword>
<dbReference type="Gene3D" id="1.20.1280.50">
    <property type="match status" value="1"/>
</dbReference>
<dbReference type="InterPro" id="IPR019734">
    <property type="entry name" value="TPR_rpt"/>
</dbReference>
<dbReference type="InterPro" id="IPR001810">
    <property type="entry name" value="F-box_dom"/>
</dbReference>
<dbReference type="SUPFAM" id="SSF81383">
    <property type="entry name" value="F-box domain"/>
    <property type="match status" value="1"/>
</dbReference>
<feature type="domain" description="F-box" evidence="2">
    <location>
        <begin position="203"/>
        <end position="250"/>
    </location>
</feature>
<gene>
    <name evidence="3" type="ORF">BN860_00650g</name>
</gene>
<dbReference type="GO" id="GO:0031146">
    <property type="term" value="P:SCF-dependent proteasomal ubiquitin-dependent protein catabolic process"/>
    <property type="evidence" value="ECO:0007669"/>
    <property type="project" value="TreeGrafter"/>
</dbReference>
<evidence type="ECO:0000313" key="3">
    <source>
        <dbReference type="EMBL" id="CDF87184.1"/>
    </source>
</evidence>
<evidence type="ECO:0000256" key="1">
    <source>
        <dbReference type="PROSITE-ProRule" id="PRU00339"/>
    </source>
</evidence>
<protein>
    <submittedName>
        <fullName evidence="3">BN860_00650g1_1</fullName>
    </submittedName>
</protein>
<evidence type="ECO:0000313" key="4">
    <source>
        <dbReference type="Proteomes" id="UP000019375"/>
    </source>
</evidence>
<dbReference type="PANTHER" id="PTHR13318">
    <property type="entry name" value="PARTNER OF PAIRED, ISOFORM B-RELATED"/>
    <property type="match status" value="1"/>
</dbReference>
<keyword evidence="1" id="KW-0802">TPR repeat</keyword>
<sequence>MEQTPLDKALKLGGTYYRSENYGRALELFRRCLLLAKSYPEQELVRLRNQMGLPKHNSPRSHTVYHPKYTLLLESVAACYEKSLEYGKALEYTQKLIKVEPFNVKAYMRLQRLLQRQGKLEAAFSACKRGISNAKKFEQSYGLPLSQRHFELLQKAKICIGDKLALENQSEQRRVLQPENKHAIEPDGPQSLIKRQRATPSAFDFISSLPPELLPMILNGFSSKELLEFMLVCKRWYHYIYCQPQLFQRFVLSNRTYRQISKFCDFARKLRDRHGSIDFIKYSARLVVDEMRSLEALFSSLQGYRCRRFVLSVSHCTTVHLSQYMSQNVELCRSLQELSLVISLRADKPYHELIMLSHCENLKRLEIVVNSSVVAVATGSPGIAQNLPIHEIRSLTMWSAKLESLSICCDSARVDQFPFYALISHFPSNKLQKLCIAGATFTQLTNQFDWLVNFRHLKEIWLENNKGATLEALLHLLKDCPLTEMLEKLTFREYSTSSRYDLESPAENYFYFHNFQNLHSLDLMGSSISGLGLLRLVSYTQPSKIRVLNIGDCPYIRLDKYQHVNDTSSLPASAFFIRFPQLQELIMPQFGILDDNSMKLLIDEAPNWQYLQKLDLSLNPTITGVSIYELLRALWRARGFPLELLTIDGCPSVSHITVNMIRAQGLTKQVNCAYERDTWRGVGINSLKYRVTT</sequence>
<accession>A0A8J2T1A6</accession>
<proteinExistence type="predicted"/>
<feature type="repeat" description="TPR" evidence="1">
    <location>
        <begin position="70"/>
        <end position="103"/>
    </location>
</feature>